<dbReference type="GO" id="GO:0044423">
    <property type="term" value="C:virion component"/>
    <property type="evidence" value="ECO:0007669"/>
    <property type="project" value="UniProtKB-KW"/>
</dbReference>
<evidence type="ECO:0000313" key="3">
    <source>
        <dbReference type="EMBL" id="XCM67661.1"/>
    </source>
</evidence>
<keyword evidence="2" id="KW-0946">Virion</keyword>
<dbReference type="SUPFAM" id="SSF88633">
    <property type="entry name" value="Positive stranded ssRNA viruses"/>
    <property type="match status" value="1"/>
</dbReference>
<reference evidence="3" key="2">
    <citation type="submission" date="2024-05" db="EMBL/GenBank/DDBJ databases">
        <authorList>
            <person name="Zell R."/>
            <person name="Groth M."/>
            <person name="Selinka L."/>
            <person name="Selinka H.-C."/>
        </authorList>
    </citation>
    <scope>NUCLEOTIDE SEQUENCE</scope>
    <source>
        <strain evidence="3">TC-ChiPV-4 MR233-17E/148</strain>
    </source>
</reference>
<dbReference type="InterPro" id="IPR029053">
    <property type="entry name" value="Viral_coat"/>
</dbReference>
<accession>A0AAU8JPY0</accession>
<evidence type="ECO:0000256" key="1">
    <source>
        <dbReference type="ARBA" id="ARBA00004328"/>
    </source>
</evidence>
<name>A0AAU8JPY0_9VIRU</name>
<proteinExistence type="predicted"/>
<organism evidence="3">
    <name type="scientific">Chipolycivirus sp</name>
    <dbReference type="NCBI Taxonomy" id="2809300"/>
    <lineage>
        <taxon>Viruses</taxon>
        <taxon>Riboviria</taxon>
        <taxon>Orthornavirae</taxon>
        <taxon>Pisuviricota</taxon>
        <taxon>Pisoniviricetes</taxon>
        <taxon>Picornavirales</taxon>
        <taxon>Polycipiviridae</taxon>
        <taxon>Chipolycivirus</taxon>
    </lineage>
</organism>
<dbReference type="Gene3D" id="2.60.120.20">
    <property type="match status" value="1"/>
</dbReference>
<dbReference type="EMBL" id="PP872550">
    <property type="protein sequence ID" value="XCM67661.1"/>
    <property type="molecule type" value="Genomic_RNA"/>
</dbReference>
<sequence>MTSIETTPLLNPTTETRLQNQILVSKPSLPDKFPVFSPLNRYNPPLPTEQFDVPGVAAMRKVLGKFNWSLSNAENAEIFALDLDWNLLVGLAPLGSNKQALFNADYIRIGFENTNNAMYQGALVVYYDPSPKDYWTDVMKVTLGSKEKMQFLTKALVEPKTRDSQFFDIPINIPFNLFQYYSSNTELQSYIRNYSFGSVRLFVLTQLETKSPTTSLNFRVTGEIGNYQTAGNKFV</sequence>
<protein>
    <submittedName>
        <fullName evidence="3">Structural protein 1</fullName>
    </submittedName>
</protein>
<evidence type="ECO:0000256" key="2">
    <source>
        <dbReference type="ARBA" id="ARBA00022844"/>
    </source>
</evidence>
<reference evidence="3" key="1">
    <citation type="journal article" date="2024" name="Viruses">
        <title>Diversity of Picorna-Like Viruses in the Teltow Canal, Berlin, Germany.</title>
        <authorList>
            <person name="Zell R."/>
            <person name="Groth M."/>
            <person name="Selinka L."/>
            <person name="Selinka H.-C."/>
        </authorList>
    </citation>
    <scope>NUCLEOTIDE SEQUENCE</scope>
    <source>
        <strain evidence="3">TC-ChiPV-4 MR233-17E/148</strain>
    </source>
</reference>
<comment type="subcellular location">
    <subcellularLocation>
        <location evidence="1">Virion</location>
    </subcellularLocation>
</comment>